<dbReference type="EMBL" id="CP019728">
    <property type="protein sequence ID" value="AQS53500.1"/>
    <property type="molecule type" value="Genomic_DNA"/>
</dbReference>
<gene>
    <name evidence="4" type="primary">niaR</name>
    <name evidence="4" type="ORF">BW727_101132</name>
</gene>
<dbReference type="STRING" id="708126.BW727_101132"/>
<accession>A0A1S6IPW0</accession>
<feature type="binding site" evidence="1">
    <location>
        <position position="146"/>
    </location>
    <ligand>
        <name>Ni(2+)</name>
        <dbReference type="ChEBI" id="CHEBI:49786"/>
    </ligand>
</feature>
<dbReference type="Pfam" id="PF02829">
    <property type="entry name" value="3H"/>
    <property type="match status" value="1"/>
</dbReference>
<keyword evidence="1" id="KW-0479">Metal-binding</keyword>
<evidence type="ECO:0000313" key="4">
    <source>
        <dbReference type="EMBL" id="AQS53500.1"/>
    </source>
</evidence>
<dbReference type="OrthoDB" id="9792661at2"/>
<feature type="binding site" evidence="1">
    <location>
        <position position="148"/>
    </location>
    <ligand>
        <name>Ni(2+)</name>
        <dbReference type="ChEBI" id="CHEBI:49786"/>
    </ligand>
</feature>
<organism evidence="4 5">
    <name type="scientific">Jeotgalibaca dankookensis</name>
    <dbReference type="NCBI Taxonomy" id="708126"/>
    <lineage>
        <taxon>Bacteria</taxon>
        <taxon>Bacillati</taxon>
        <taxon>Bacillota</taxon>
        <taxon>Bacilli</taxon>
        <taxon>Lactobacillales</taxon>
        <taxon>Carnobacteriaceae</taxon>
        <taxon>Jeotgalibaca</taxon>
    </lineage>
</organism>
<name>A0A1S6IPW0_9LACT</name>
<dbReference type="KEGG" id="jda:BW727_101132"/>
<dbReference type="InterPro" id="IPR004173">
    <property type="entry name" value="3H_domain"/>
</dbReference>
<dbReference type="InterPro" id="IPR036388">
    <property type="entry name" value="WH-like_DNA-bd_sf"/>
</dbReference>
<dbReference type="Gene3D" id="1.10.10.10">
    <property type="entry name" value="Winged helix-like DNA-binding domain superfamily/Winged helix DNA-binding domain"/>
    <property type="match status" value="1"/>
</dbReference>
<dbReference type="InterPro" id="IPR026043">
    <property type="entry name" value="NadR"/>
</dbReference>
<protein>
    <submittedName>
        <fullName evidence="4">Putative transcription repressor NiaR</fullName>
    </submittedName>
</protein>
<dbReference type="PANTHER" id="PTHR40068">
    <property type="entry name" value="TRANSCRIPTION REPRESSOR NIAR-RELATED"/>
    <property type="match status" value="1"/>
</dbReference>
<dbReference type="AlphaFoldDB" id="A0A1S6IPW0"/>
<dbReference type="GO" id="GO:0046872">
    <property type="term" value="F:metal ion binding"/>
    <property type="evidence" value="ECO:0007669"/>
    <property type="project" value="UniProtKB-KW"/>
</dbReference>
<feature type="domain" description="Helix-turn-helix type 11" evidence="3">
    <location>
        <begin position="6"/>
        <end position="58"/>
    </location>
</feature>
<sequence length="173" mass="19238">MTTSERRKKILATLEQNKVPVSAGVLAEKFSVSRQVIVGDVALLRAEGFEIQSTPRGYVIPAKEEAELQGFVGKIVCQHKPEETEIELYTIVDKGGEVLDVSVEHPLYGLLSGSLRIRTRSDIENFMADFKKGQTKMLATLTDGIHIHTIKCPDYSTFEEIKKELNGLGILYS</sequence>
<feature type="binding site" evidence="1">
    <location>
        <position position="87"/>
    </location>
    <ligand>
        <name>Ni(2+)</name>
        <dbReference type="ChEBI" id="CHEBI:49786"/>
    </ligand>
</feature>
<dbReference type="InterPro" id="IPR036390">
    <property type="entry name" value="WH_DNA-bd_sf"/>
</dbReference>
<dbReference type="InterPro" id="IPR035922">
    <property type="entry name" value="3H_dom_sf"/>
</dbReference>
<keyword evidence="5" id="KW-1185">Reference proteome</keyword>
<proteinExistence type="predicted"/>
<dbReference type="PANTHER" id="PTHR40068:SF1">
    <property type="entry name" value="TRANSCRIPTION REPRESSOR NIAR-RELATED"/>
    <property type="match status" value="1"/>
</dbReference>
<feature type="domain" description="3H" evidence="2">
    <location>
        <begin position="75"/>
        <end position="171"/>
    </location>
</feature>
<dbReference type="Proteomes" id="UP000188993">
    <property type="component" value="Chromosome"/>
</dbReference>
<dbReference type="SUPFAM" id="SSF46785">
    <property type="entry name" value="Winged helix' DNA-binding domain"/>
    <property type="match status" value="1"/>
</dbReference>
<dbReference type="SUPFAM" id="SSF75500">
    <property type="entry name" value="Putative transcriptional regulator TM1602, C-terminal domain"/>
    <property type="match status" value="1"/>
</dbReference>
<dbReference type="Gene3D" id="3.30.1340.20">
    <property type="entry name" value="3H domain"/>
    <property type="match status" value="1"/>
</dbReference>
<reference evidence="4 5" key="1">
    <citation type="journal article" date="2014" name="Int. J. Syst. Evol. Microbiol.">
        <title>Jeotgalibaca dankookensis gen. nov., sp. nov., a member of the family Carnobacteriaceae, isolated from seujeot (Korean traditional food).</title>
        <authorList>
            <person name="Lee D.G."/>
            <person name="Trujillo M.E."/>
            <person name="Kang H."/>
            <person name="Ahn T.Y."/>
        </authorList>
    </citation>
    <scope>NUCLEOTIDE SEQUENCE [LARGE SCALE GENOMIC DNA]</scope>
    <source>
        <strain evidence="4 5">EX-07</strain>
    </source>
</reference>
<keyword evidence="1" id="KW-0533">Nickel</keyword>
<dbReference type="PIRSF" id="PIRSF037847">
    <property type="entry name" value="NiaR"/>
    <property type="match status" value="1"/>
</dbReference>
<evidence type="ECO:0000259" key="3">
    <source>
        <dbReference type="Pfam" id="PF08279"/>
    </source>
</evidence>
<evidence type="ECO:0000259" key="2">
    <source>
        <dbReference type="Pfam" id="PF02829"/>
    </source>
</evidence>
<feature type="binding site" evidence="1">
    <location>
        <position position="79"/>
    </location>
    <ligand>
        <name>Ni(2+)</name>
        <dbReference type="ChEBI" id="CHEBI:49786"/>
    </ligand>
</feature>
<evidence type="ECO:0000256" key="1">
    <source>
        <dbReference type="PIRSR" id="PIRSR037847-1"/>
    </source>
</evidence>
<evidence type="ECO:0000313" key="5">
    <source>
        <dbReference type="Proteomes" id="UP000188993"/>
    </source>
</evidence>
<dbReference type="RefSeq" id="WP_062469023.1">
    <property type="nucleotide sequence ID" value="NZ_BBYN01000010.1"/>
</dbReference>
<dbReference type="InterPro" id="IPR013196">
    <property type="entry name" value="HTH_11"/>
</dbReference>
<dbReference type="Pfam" id="PF08279">
    <property type="entry name" value="HTH_11"/>
    <property type="match status" value="1"/>
</dbReference>